<comment type="caution">
    <text evidence="1">The sequence shown here is derived from an EMBL/GenBank/DDBJ whole genome shotgun (WGS) entry which is preliminary data.</text>
</comment>
<accession>A0A834WU90</accession>
<evidence type="ECO:0000313" key="1">
    <source>
        <dbReference type="EMBL" id="KAF7832399.1"/>
    </source>
</evidence>
<organism evidence="1 2">
    <name type="scientific">Senna tora</name>
    <dbReference type="NCBI Taxonomy" id="362788"/>
    <lineage>
        <taxon>Eukaryota</taxon>
        <taxon>Viridiplantae</taxon>
        <taxon>Streptophyta</taxon>
        <taxon>Embryophyta</taxon>
        <taxon>Tracheophyta</taxon>
        <taxon>Spermatophyta</taxon>
        <taxon>Magnoliopsida</taxon>
        <taxon>eudicotyledons</taxon>
        <taxon>Gunneridae</taxon>
        <taxon>Pentapetalae</taxon>
        <taxon>rosids</taxon>
        <taxon>fabids</taxon>
        <taxon>Fabales</taxon>
        <taxon>Fabaceae</taxon>
        <taxon>Caesalpinioideae</taxon>
        <taxon>Cassia clade</taxon>
        <taxon>Senna</taxon>
    </lineage>
</organism>
<reference evidence="1" key="1">
    <citation type="submission" date="2020-09" db="EMBL/GenBank/DDBJ databases">
        <title>Genome-Enabled Discovery of Anthraquinone Biosynthesis in Senna tora.</title>
        <authorList>
            <person name="Kang S.-H."/>
            <person name="Pandey R.P."/>
            <person name="Lee C.-M."/>
            <person name="Sim J.-S."/>
            <person name="Jeong J.-T."/>
            <person name="Choi B.-S."/>
            <person name="Jung M."/>
            <person name="Ginzburg D."/>
            <person name="Zhao K."/>
            <person name="Won S.Y."/>
            <person name="Oh T.-J."/>
            <person name="Yu Y."/>
            <person name="Kim N.-H."/>
            <person name="Lee O.R."/>
            <person name="Lee T.-H."/>
            <person name="Bashyal P."/>
            <person name="Kim T.-S."/>
            <person name="Lee W.-H."/>
            <person name="Kawkins C."/>
            <person name="Kim C.-K."/>
            <person name="Kim J.S."/>
            <person name="Ahn B.O."/>
            <person name="Rhee S.Y."/>
            <person name="Sohng J.K."/>
        </authorList>
    </citation>
    <scope>NUCLEOTIDE SEQUENCE</scope>
    <source>
        <tissue evidence="1">Leaf</tissue>
    </source>
</reference>
<gene>
    <name evidence="1" type="ORF">G2W53_014732</name>
</gene>
<name>A0A834WU90_9FABA</name>
<evidence type="ECO:0000313" key="2">
    <source>
        <dbReference type="Proteomes" id="UP000634136"/>
    </source>
</evidence>
<dbReference type="AlphaFoldDB" id="A0A834WU90"/>
<keyword evidence="2" id="KW-1185">Reference proteome</keyword>
<protein>
    <submittedName>
        <fullName evidence="1">Uncharacterized protein</fullName>
    </submittedName>
</protein>
<dbReference type="EMBL" id="JAAIUW010000005">
    <property type="protein sequence ID" value="KAF7832399.1"/>
    <property type="molecule type" value="Genomic_DNA"/>
</dbReference>
<sequence>MSVRVVFAKSSGFKARIGVVMAWEERGSCVSIFRSRITMEYLKRSRIMRQKPCCASE</sequence>
<proteinExistence type="predicted"/>
<dbReference type="Proteomes" id="UP000634136">
    <property type="component" value="Unassembled WGS sequence"/>
</dbReference>